<feature type="region of interest" description="Disordered" evidence="1">
    <location>
        <begin position="1"/>
        <end position="35"/>
    </location>
</feature>
<keyword evidence="2" id="KW-1133">Transmembrane helix</keyword>
<evidence type="ECO:0000313" key="4">
    <source>
        <dbReference type="Proteomes" id="UP001377567"/>
    </source>
</evidence>
<protein>
    <submittedName>
        <fullName evidence="3">Uncharacterized protein</fullName>
    </submittedName>
</protein>
<feature type="compositionally biased region" description="Basic and acidic residues" evidence="1">
    <location>
        <begin position="111"/>
        <end position="122"/>
    </location>
</feature>
<keyword evidence="2" id="KW-0472">Membrane</keyword>
<sequence>MMFGLLSKRDKGAAVEGELQSRPGSAGSGAAVLTSSDESLGTCTGFLPDDADVLSASSAGSDGRMSPFMIYDSGRESGLCEERGGGEDVEGKEEESLPLPIESSNYSDARVGTDEKEEKKETSPLPPLPRTYSYSALRPWVCAAVVFCVGVLVCGAWLFVGAWAARGGDPSALAARGLGGKDAGVLCRMVVYRDWTVQASGEYSGVYLVDFDRGVAVPLDDGVGDFLLALGRNSARRTLRVSRHAAAVVSGSARRWCNRESGEQVYRWVVSHAKTATAALHLRDRASLLQDTISRGSRAVAHQFSEVIRNYSRALSP</sequence>
<feature type="transmembrane region" description="Helical" evidence="2">
    <location>
        <begin position="140"/>
        <end position="164"/>
    </location>
</feature>
<name>A0AAV5S420_MAUHU</name>
<evidence type="ECO:0000256" key="2">
    <source>
        <dbReference type="SAM" id="Phobius"/>
    </source>
</evidence>
<dbReference type="AlphaFoldDB" id="A0AAV5S420"/>
<keyword evidence="2" id="KW-0812">Transmembrane</keyword>
<organism evidence="3 4">
    <name type="scientific">Maudiozyma humilis</name>
    <name type="common">Sour dough yeast</name>
    <name type="synonym">Kazachstania humilis</name>
    <dbReference type="NCBI Taxonomy" id="51915"/>
    <lineage>
        <taxon>Eukaryota</taxon>
        <taxon>Fungi</taxon>
        <taxon>Dikarya</taxon>
        <taxon>Ascomycota</taxon>
        <taxon>Saccharomycotina</taxon>
        <taxon>Saccharomycetes</taxon>
        <taxon>Saccharomycetales</taxon>
        <taxon>Saccharomycetaceae</taxon>
        <taxon>Maudiozyma</taxon>
    </lineage>
</organism>
<reference evidence="3 4" key="1">
    <citation type="journal article" date="2023" name="Elife">
        <title>Identification of key yeast species and microbe-microbe interactions impacting larval growth of Drosophila in the wild.</title>
        <authorList>
            <person name="Mure A."/>
            <person name="Sugiura Y."/>
            <person name="Maeda R."/>
            <person name="Honda K."/>
            <person name="Sakurai N."/>
            <person name="Takahashi Y."/>
            <person name="Watada M."/>
            <person name="Katoh T."/>
            <person name="Gotoh A."/>
            <person name="Gotoh Y."/>
            <person name="Taniguchi I."/>
            <person name="Nakamura K."/>
            <person name="Hayashi T."/>
            <person name="Katayama T."/>
            <person name="Uemura T."/>
            <person name="Hattori Y."/>
        </authorList>
    </citation>
    <scope>NUCLEOTIDE SEQUENCE [LARGE SCALE GENOMIC DNA]</scope>
    <source>
        <strain evidence="3 4">KH-74</strain>
    </source>
</reference>
<keyword evidence="4" id="KW-1185">Reference proteome</keyword>
<gene>
    <name evidence="3" type="ORF">DAKH74_051030</name>
</gene>
<feature type="region of interest" description="Disordered" evidence="1">
    <location>
        <begin position="79"/>
        <end position="125"/>
    </location>
</feature>
<evidence type="ECO:0000313" key="3">
    <source>
        <dbReference type="EMBL" id="GMM58486.1"/>
    </source>
</evidence>
<dbReference type="EMBL" id="BTGD01000025">
    <property type="protein sequence ID" value="GMM58486.1"/>
    <property type="molecule type" value="Genomic_DNA"/>
</dbReference>
<dbReference type="Proteomes" id="UP001377567">
    <property type="component" value="Unassembled WGS sequence"/>
</dbReference>
<comment type="caution">
    <text evidence="3">The sequence shown here is derived from an EMBL/GenBank/DDBJ whole genome shotgun (WGS) entry which is preliminary data.</text>
</comment>
<accession>A0AAV5S420</accession>
<evidence type="ECO:0000256" key="1">
    <source>
        <dbReference type="SAM" id="MobiDB-lite"/>
    </source>
</evidence>
<proteinExistence type="predicted"/>